<dbReference type="PANTHER" id="PTHR42160:SF1">
    <property type="entry name" value="URACIL-DNA GLYCOSYLASE SUPERFAMILY PROTEIN"/>
    <property type="match status" value="1"/>
</dbReference>
<sequence length="209" mass="23495">MQVKSASEYAIARTQQKLSRILEKVAICNVCESKLPLGPNPIVQVHAQAKILIASQAPGSVAHELGVPFQDKSGDRLRRWMGISEADFFNPQHVAILPMGFCYPGRGKSGDLPPTKECASIWRGDLLALLPNIQLTLLIGAYSQAWHLQKARQSTLSETVKVWQNYWPEKLPMPHPSPRNNIWVTKNPWFEDQVIPVLQQRIKSLLDKS</sequence>
<evidence type="ECO:0000313" key="2">
    <source>
        <dbReference type="EMBL" id="GAB54272.1"/>
    </source>
</evidence>
<dbReference type="eggNOG" id="COG1573">
    <property type="taxonomic scope" value="Bacteria"/>
</dbReference>
<dbReference type="InterPro" id="IPR047124">
    <property type="entry name" value="HI_0220.2"/>
</dbReference>
<dbReference type="CDD" id="cd10033">
    <property type="entry name" value="UDG_like"/>
    <property type="match status" value="1"/>
</dbReference>
<protein>
    <submittedName>
        <fullName evidence="2">Uracil-DNA glycosylase</fullName>
    </submittedName>
</protein>
<keyword evidence="3" id="KW-1185">Reference proteome</keyword>
<dbReference type="AlphaFoldDB" id="H5T7J5"/>
<gene>
    <name evidence="2" type="ORF">GPUN_0118</name>
</gene>
<dbReference type="STRING" id="56804.BAE46_03905"/>
<dbReference type="EMBL" id="BAET01000002">
    <property type="protein sequence ID" value="GAB54272.1"/>
    <property type="molecule type" value="Genomic_DNA"/>
</dbReference>
<organism evidence="2 3">
    <name type="scientific">Glaciecola punicea ACAM 611</name>
    <dbReference type="NCBI Taxonomy" id="1121923"/>
    <lineage>
        <taxon>Bacteria</taxon>
        <taxon>Pseudomonadati</taxon>
        <taxon>Pseudomonadota</taxon>
        <taxon>Gammaproteobacteria</taxon>
        <taxon>Alteromonadales</taxon>
        <taxon>Alteromonadaceae</taxon>
        <taxon>Glaciecola</taxon>
    </lineage>
</organism>
<feature type="domain" description="Uracil-DNA glycosylase-like" evidence="1">
    <location>
        <begin position="42"/>
        <end position="199"/>
    </location>
</feature>
<dbReference type="Pfam" id="PF03167">
    <property type="entry name" value="UDG"/>
    <property type="match status" value="1"/>
</dbReference>
<dbReference type="SUPFAM" id="SSF52141">
    <property type="entry name" value="Uracil-DNA glycosylase-like"/>
    <property type="match status" value="1"/>
</dbReference>
<accession>H5T7J5</accession>
<proteinExistence type="predicted"/>
<comment type="caution">
    <text evidence="2">The sequence shown here is derived from an EMBL/GenBank/DDBJ whole genome shotgun (WGS) entry which is preliminary data.</text>
</comment>
<dbReference type="RefSeq" id="WP_006002336.1">
    <property type="nucleotide sequence ID" value="NZ_BAET01000002.1"/>
</dbReference>
<dbReference type="PANTHER" id="PTHR42160">
    <property type="entry name" value="URACIL-DNA GLYCOSYLASE SUPERFAMILY PROTEIN"/>
    <property type="match status" value="1"/>
</dbReference>
<dbReference type="InterPro" id="IPR005122">
    <property type="entry name" value="Uracil-DNA_glycosylase-like"/>
</dbReference>
<dbReference type="Proteomes" id="UP000053586">
    <property type="component" value="Unassembled WGS sequence"/>
</dbReference>
<dbReference type="SMART" id="SM00987">
    <property type="entry name" value="UreE_C"/>
    <property type="match status" value="1"/>
</dbReference>
<name>H5T7J5_9ALTE</name>
<evidence type="ECO:0000313" key="3">
    <source>
        <dbReference type="Proteomes" id="UP000053586"/>
    </source>
</evidence>
<reference evidence="2 3" key="1">
    <citation type="journal article" date="2012" name="J. Bacteriol.">
        <title>Genome sequence of proteorhodopsin-containing sea ice bacterium Glaciecola punicea ACAM 611T.</title>
        <authorList>
            <person name="Qin Q.-L."/>
            <person name="Xie B.-B."/>
            <person name="Shu Y.-L."/>
            <person name="Rong J.-C."/>
            <person name="Zhao D.-L."/>
            <person name="Zhang X.-Y."/>
            <person name="Chen X.-L."/>
            <person name="Zhou B.-C."/>
            <person name="Zhanga Y.-Z."/>
        </authorList>
    </citation>
    <scope>NUCLEOTIDE SEQUENCE [LARGE SCALE GENOMIC DNA]</scope>
    <source>
        <strain evidence="2 3">ACAM 611</strain>
    </source>
</reference>
<dbReference type="Gene3D" id="3.40.470.10">
    <property type="entry name" value="Uracil-DNA glycosylase-like domain"/>
    <property type="match status" value="1"/>
</dbReference>
<dbReference type="InterPro" id="IPR036895">
    <property type="entry name" value="Uracil-DNA_glycosylase-like_sf"/>
</dbReference>
<dbReference type="SMART" id="SM00986">
    <property type="entry name" value="UDG"/>
    <property type="match status" value="1"/>
</dbReference>
<reference evidence="2 3" key="2">
    <citation type="journal article" date="2017" name="Antonie Van Leeuwenhoek">
        <title>Rhizobium rhizosphaerae sp. nov., a novel species isolated from rice rhizosphere.</title>
        <authorList>
            <person name="Zhao J.J."/>
            <person name="Zhang J."/>
            <person name="Zhang R.J."/>
            <person name="Zhang C.W."/>
            <person name="Yin H.Q."/>
            <person name="Zhang X.X."/>
        </authorList>
    </citation>
    <scope>NUCLEOTIDE SEQUENCE [LARGE SCALE GENOMIC DNA]</scope>
    <source>
        <strain evidence="2 3">ACAM 611</strain>
    </source>
</reference>
<evidence type="ECO:0000259" key="1">
    <source>
        <dbReference type="SMART" id="SM00986"/>
    </source>
</evidence>